<dbReference type="AlphaFoldDB" id="A0A6G4WNW5"/>
<reference evidence="5 6" key="1">
    <citation type="submission" date="2020-02" db="EMBL/GenBank/DDBJ databases">
        <title>Whole-genome analyses of novel actinobacteria.</title>
        <authorList>
            <person name="Sahin N."/>
            <person name="Tatar D."/>
        </authorList>
    </citation>
    <scope>NUCLEOTIDE SEQUENCE [LARGE SCALE GENOMIC DNA]</scope>
    <source>
        <strain evidence="5 6">SB3404</strain>
    </source>
</reference>
<dbReference type="InterPro" id="IPR053142">
    <property type="entry name" value="PchR_regulatory_protein"/>
</dbReference>
<gene>
    <name evidence="5" type="ORF">G5C65_00970</name>
</gene>
<dbReference type="RefSeq" id="WP_165296620.1">
    <property type="nucleotide sequence ID" value="NZ_JAAKZZ010000004.1"/>
</dbReference>
<evidence type="ECO:0000313" key="5">
    <source>
        <dbReference type="EMBL" id="NGO66956.1"/>
    </source>
</evidence>
<dbReference type="EMBL" id="JAAKZZ010000004">
    <property type="protein sequence ID" value="NGO66956.1"/>
    <property type="molecule type" value="Genomic_DNA"/>
</dbReference>
<keyword evidence="1" id="KW-0805">Transcription regulation</keyword>
<evidence type="ECO:0000313" key="6">
    <source>
        <dbReference type="Proteomes" id="UP000477722"/>
    </source>
</evidence>
<dbReference type="Pfam" id="PF12833">
    <property type="entry name" value="HTH_18"/>
    <property type="match status" value="1"/>
</dbReference>
<feature type="region of interest" description="Disordered" evidence="3">
    <location>
        <begin position="1"/>
        <end position="28"/>
    </location>
</feature>
<dbReference type="PROSITE" id="PS01124">
    <property type="entry name" value="HTH_ARAC_FAMILY_2"/>
    <property type="match status" value="1"/>
</dbReference>
<evidence type="ECO:0000256" key="1">
    <source>
        <dbReference type="ARBA" id="ARBA00023015"/>
    </source>
</evidence>
<dbReference type="InterPro" id="IPR018060">
    <property type="entry name" value="HTH_AraC"/>
</dbReference>
<dbReference type="GO" id="GO:0003700">
    <property type="term" value="F:DNA-binding transcription factor activity"/>
    <property type="evidence" value="ECO:0007669"/>
    <property type="project" value="InterPro"/>
</dbReference>
<feature type="domain" description="HTH araC/xylS-type" evidence="4">
    <location>
        <begin position="192"/>
        <end position="293"/>
    </location>
</feature>
<organism evidence="5 6">
    <name type="scientific">Streptomyces boncukensis</name>
    <dbReference type="NCBI Taxonomy" id="2711219"/>
    <lineage>
        <taxon>Bacteria</taxon>
        <taxon>Bacillati</taxon>
        <taxon>Actinomycetota</taxon>
        <taxon>Actinomycetes</taxon>
        <taxon>Kitasatosporales</taxon>
        <taxon>Streptomycetaceae</taxon>
        <taxon>Streptomyces</taxon>
    </lineage>
</organism>
<dbReference type="GO" id="GO:0043565">
    <property type="term" value="F:sequence-specific DNA binding"/>
    <property type="evidence" value="ECO:0007669"/>
    <property type="project" value="InterPro"/>
</dbReference>
<dbReference type="InterPro" id="IPR009057">
    <property type="entry name" value="Homeodomain-like_sf"/>
</dbReference>
<dbReference type="Gene3D" id="1.10.10.60">
    <property type="entry name" value="Homeodomain-like"/>
    <property type="match status" value="1"/>
</dbReference>
<dbReference type="Proteomes" id="UP000477722">
    <property type="component" value="Unassembled WGS sequence"/>
</dbReference>
<comment type="caution">
    <text evidence="5">The sequence shown here is derived from an EMBL/GenBank/DDBJ whole genome shotgun (WGS) entry which is preliminary data.</text>
</comment>
<name>A0A6G4WNW5_9ACTN</name>
<dbReference type="PANTHER" id="PTHR47893">
    <property type="entry name" value="REGULATORY PROTEIN PCHR"/>
    <property type="match status" value="1"/>
</dbReference>
<accession>A0A6G4WNW5</accession>
<protein>
    <submittedName>
        <fullName evidence="5">Helix-turn-helix domain-containing protein</fullName>
    </submittedName>
</protein>
<keyword evidence="6" id="KW-1185">Reference proteome</keyword>
<evidence type="ECO:0000259" key="4">
    <source>
        <dbReference type="PROSITE" id="PS01124"/>
    </source>
</evidence>
<dbReference type="PANTHER" id="PTHR47893:SF1">
    <property type="entry name" value="REGULATORY PROTEIN PCHR"/>
    <property type="match status" value="1"/>
</dbReference>
<evidence type="ECO:0000256" key="2">
    <source>
        <dbReference type="ARBA" id="ARBA00023163"/>
    </source>
</evidence>
<proteinExistence type="predicted"/>
<sequence length="310" mass="33844">MERPVRSQAPRLSGPHTPTPPLPSPLRAGTADGAFEHLLVLDAGPEHLAALARYRGAAPVRGVFTLTAGGRLLPRLRTELTRAETARLHQVLRPLGSASAAGDVLYVRRADLPLDDGDVRRLTGVRLAAEGGPGAALARFLSCLLDDPVPLGPPDELRLGRIALDLLLTALWRHLDAGSAGAPPDPRQELILRLRLYIEEHLADPALSPAVLAEAHHISVRQLHRVFQQQGATVASWIRARRLERCCQDLADPAQAHVPVHAVAARWGYRRAPEFTRAFRAVYDMPPNTWRRRALRAAGTVREADAGRPR</sequence>
<dbReference type="SMART" id="SM00342">
    <property type="entry name" value="HTH_ARAC"/>
    <property type="match status" value="1"/>
</dbReference>
<keyword evidence="2" id="KW-0804">Transcription</keyword>
<evidence type="ECO:0000256" key="3">
    <source>
        <dbReference type="SAM" id="MobiDB-lite"/>
    </source>
</evidence>
<dbReference type="SUPFAM" id="SSF46689">
    <property type="entry name" value="Homeodomain-like"/>
    <property type="match status" value="1"/>
</dbReference>